<dbReference type="InterPro" id="IPR002130">
    <property type="entry name" value="Cyclophilin-type_PPIase_dom"/>
</dbReference>
<keyword evidence="2 3" id="KW-0413">Isomerase</keyword>
<proteinExistence type="inferred from homology"/>
<sequence>MAVFSRITLLAGTAARCVHAMNRRGLAMANPTATFKTTKGEFKVELFQDQLPITTSNFKDLATSGFYDGLTFHRVIKGFMCQFGCPNSANPQSPIAGTGGPPGNTQYTLPDGSVIQRDGGGNIPDELVGEISNEVGTISMANTGAPNSGGSQFFLNTKHNAFLDYFDNSTPSKHPVFGKVVDGMDVVSAIEGVPTDGRDKPIDAVRVESITIAE</sequence>
<dbReference type="PROSITE" id="PS50072">
    <property type="entry name" value="CSA_PPIASE_2"/>
    <property type="match status" value="1"/>
</dbReference>
<dbReference type="InterPro" id="IPR029000">
    <property type="entry name" value="Cyclophilin-like_dom_sf"/>
</dbReference>
<keyword evidence="6" id="KW-1185">Reference proteome</keyword>
<evidence type="ECO:0000259" key="4">
    <source>
        <dbReference type="PROSITE" id="PS50072"/>
    </source>
</evidence>
<keyword evidence="1 3" id="KW-0697">Rotamase</keyword>
<dbReference type="Gene3D" id="2.40.100.10">
    <property type="entry name" value="Cyclophilin-like"/>
    <property type="match status" value="1"/>
</dbReference>
<evidence type="ECO:0000313" key="6">
    <source>
        <dbReference type="Proteomes" id="UP000789595"/>
    </source>
</evidence>
<evidence type="ECO:0000313" key="5">
    <source>
        <dbReference type="EMBL" id="CAH0370394.1"/>
    </source>
</evidence>
<comment type="caution">
    <text evidence="5">The sequence shown here is derived from an EMBL/GenBank/DDBJ whole genome shotgun (WGS) entry which is preliminary data.</text>
</comment>
<name>A0A8J2SN11_9STRA</name>
<accession>A0A8J2SN11</accession>
<dbReference type="SUPFAM" id="SSF50891">
    <property type="entry name" value="Cyclophilin-like"/>
    <property type="match status" value="1"/>
</dbReference>
<dbReference type="Pfam" id="PF00160">
    <property type="entry name" value="Pro_isomerase"/>
    <property type="match status" value="1"/>
</dbReference>
<dbReference type="GO" id="GO:0003755">
    <property type="term" value="F:peptidyl-prolyl cis-trans isomerase activity"/>
    <property type="evidence" value="ECO:0007669"/>
    <property type="project" value="UniProtKB-UniRule"/>
</dbReference>
<dbReference type="EMBL" id="CAKKNE010000003">
    <property type="protein sequence ID" value="CAH0370394.1"/>
    <property type="molecule type" value="Genomic_DNA"/>
</dbReference>
<gene>
    <name evidence="5" type="ORF">PECAL_3P02770</name>
</gene>
<dbReference type="InterPro" id="IPR044666">
    <property type="entry name" value="Cyclophilin_A-like"/>
</dbReference>
<comment type="similarity">
    <text evidence="3">Belongs to the cyclophilin-type PPIase family.</text>
</comment>
<dbReference type="OrthoDB" id="192993at2759"/>
<dbReference type="AlphaFoldDB" id="A0A8J2SN11"/>
<dbReference type="GO" id="GO:0006457">
    <property type="term" value="P:protein folding"/>
    <property type="evidence" value="ECO:0007669"/>
    <property type="project" value="InterPro"/>
</dbReference>
<dbReference type="InterPro" id="IPR020892">
    <property type="entry name" value="Cyclophilin-type_PPIase_CS"/>
</dbReference>
<organism evidence="5 6">
    <name type="scientific">Pelagomonas calceolata</name>
    <dbReference type="NCBI Taxonomy" id="35677"/>
    <lineage>
        <taxon>Eukaryota</taxon>
        <taxon>Sar</taxon>
        <taxon>Stramenopiles</taxon>
        <taxon>Ochrophyta</taxon>
        <taxon>Pelagophyceae</taxon>
        <taxon>Pelagomonadales</taxon>
        <taxon>Pelagomonadaceae</taxon>
        <taxon>Pelagomonas</taxon>
    </lineage>
</organism>
<dbReference type="PANTHER" id="PTHR45625:SF4">
    <property type="entry name" value="PEPTIDYLPROLYL ISOMERASE DOMAIN AND WD REPEAT-CONTAINING PROTEIN 1"/>
    <property type="match status" value="1"/>
</dbReference>
<reference evidence="5" key="1">
    <citation type="submission" date="2021-11" db="EMBL/GenBank/DDBJ databases">
        <authorList>
            <consortium name="Genoscope - CEA"/>
            <person name="William W."/>
        </authorList>
    </citation>
    <scope>NUCLEOTIDE SEQUENCE</scope>
</reference>
<evidence type="ECO:0000256" key="2">
    <source>
        <dbReference type="ARBA" id="ARBA00023235"/>
    </source>
</evidence>
<evidence type="ECO:0000256" key="3">
    <source>
        <dbReference type="RuleBase" id="RU363019"/>
    </source>
</evidence>
<dbReference type="EC" id="5.2.1.8" evidence="3"/>
<feature type="domain" description="PPIase cyclophilin-type" evidence="4">
    <location>
        <begin position="40"/>
        <end position="212"/>
    </location>
</feature>
<evidence type="ECO:0000256" key="1">
    <source>
        <dbReference type="ARBA" id="ARBA00023110"/>
    </source>
</evidence>
<dbReference type="Proteomes" id="UP000789595">
    <property type="component" value="Unassembled WGS sequence"/>
</dbReference>
<dbReference type="PIRSF" id="PIRSF001467">
    <property type="entry name" value="Peptidylpro_ismrse"/>
    <property type="match status" value="1"/>
</dbReference>
<dbReference type="PROSITE" id="PS00170">
    <property type="entry name" value="CSA_PPIASE_1"/>
    <property type="match status" value="1"/>
</dbReference>
<comment type="catalytic activity">
    <reaction evidence="3">
        <text>[protein]-peptidylproline (omega=180) = [protein]-peptidylproline (omega=0)</text>
        <dbReference type="Rhea" id="RHEA:16237"/>
        <dbReference type="Rhea" id="RHEA-COMP:10747"/>
        <dbReference type="Rhea" id="RHEA-COMP:10748"/>
        <dbReference type="ChEBI" id="CHEBI:83833"/>
        <dbReference type="ChEBI" id="CHEBI:83834"/>
        <dbReference type="EC" id="5.2.1.8"/>
    </reaction>
</comment>
<dbReference type="PRINTS" id="PR00153">
    <property type="entry name" value="CSAPPISMRASE"/>
</dbReference>
<dbReference type="PANTHER" id="PTHR45625">
    <property type="entry name" value="PEPTIDYL-PROLYL CIS-TRANS ISOMERASE-RELATED"/>
    <property type="match status" value="1"/>
</dbReference>
<protein>
    <recommendedName>
        <fullName evidence="3">Peptidyl-prolyl cis-trans isomerase</fullName>
        <shortName evidence="3">PPIase</shortName>
        <ecNumber evidence="3">5.2.1.8</ecNumber>
    </recommendedName>
</protein>
<dbReference type="CDD" id="cd00317">
    <property type="entry name" value="cyclophilin"/>
    <property type="match status" value="1"/>
</dbReference>
<comment type="function">
    <text evidence="3">PPIases accelerate the folding of proteins. It catalyzes the cis-trans isomerization of proline imidic peptide bonds in oligopeptides.</text>
</comment>
<dbReference type="InterPro" id="IPR024936">
    <property type="entry name" value="Cyclophilin-type_PPIase"/>
</dbReference>